<dbReference type="AlphaFoldDB" id="A0AAV7CRE7"/>
<sequence length="641" mass="71900">MEILQKHNELDCNRCNFHGTDYKSVQIHMGTIHPEFCEEIDTGGLGKLVFYQKSARLFHCHRCFFTSKLFSNVYHHILGQHGEPDRSLNTPKPLIEPKLEQGSEKKCPSSVVSEDEKSVDEKFTLKEVKSEENDTLTSWPENVPSQVTQDNSDIELKSSSSSRSSMEKARAIFPKTKDSSCDPDSSSSSDNISVEKATQPNVGVPFSDNDVHSSPSKDIPEFSDEDDVPALPGGIPHFSDDEPVTQSKDVNESSEDNVLCDQSRGIEDISEDEMPLDEKPIDNISEDESPQVPSKPEYSSEEEKRSTKLKEMEFSDDEEDNTVLSKEDMEYSEEEKGAVEKSKVAETTNTSKNVMDFSEEEETTNASRNVMEFSEDEETPGLSKDIMEFSDDDDDSAPAMSKSIMEFSEEEDISPQPKDMPKYLEGNSTPTQVKDSEDADASPYKGSSPFREDGSTTMRPRDFVDKSKGLAGMEHLAGAAHFSEFSGTSSWSKDGLETSDSGDISLSAPDPLDASDDKDGFLKDEEILKHVKRVKGRYHCMLCECRPLKRGPILHHLIIRHNMPSPFVCKTCGKTFIMETHLKNHLTSHTKGLYKCHRCNFQTDHPRGFKKHQTHCENRHKEEASKPAVGLQEEGHEEHGL</sequence>
<keyword evidence="3" id="KW-0862">Zinc</keyword>
<evidence type="ECO:0000313" key="8">
    <source>
        <dbReference type="Proteomes" id="UP000824782"/>
    </source>
</evidence>
<dbReference type="InterPro" id="IPR013087">
    <property type="entry name" value="Znf_C2H2_type"/>
</dbReference>
<dbReference type="SUPFAM" id="SSF57667">
    <property type="entry name" value="beta-beta-alpha zinc fingers"/>
    <property type="match status" value="1"/>
</dbReference>
<keyword evidence="2 4" id="KW-0863">Zinc-finger</keyword>
<evidence type="ECO:0000259" key="6">
    <source>
        <dbReference type="PROSITE" id="PS50157"/>
    </source>
</evidence>
<feature type="compositionally biased region" description="Basic and acidic residues" evidence="5">
    <location>
        <begin position="301"/>
        <end position="313"/>
    </location>
</feature>
<feature type="compositionally biased region" description="Polar residues" evidence="5">
    <location>
        <begin position="135"/>
        <end position="151"/>
    </location>
</feature>
<dbReference type="Proteomes" id="UP000824782">
    <property type="component" value="Unassembled WGS sequence"/>
</dbReference>
<feature type="compositionally biased region" description="Polar residues" evidence="5">
    <location>
        <begin position="486"/>
        <end position="504"/>
    </location>
</feature>
<organism evidence="7 8">
    <name type="scientific">Engystomops pustulosus</name>
    <name type="common">Tungara frog</name>
    <name type="synonym">Physalaemus pustulosus</name>
    <dbReference type="NCBI Taxonomy" id="76066"/>
    <lineage>
        <taxon>Eukaryota</taxon>
        <taxon>Metazoa</taxon>
        <taxon>Chordata</taxon>
        <taxon>Craniata</taxon>
        <taxon>Vertebrata</taxon>
        <taxon>Euteleostomi</taxon>
        <taxon>Amphibia</taxon>
        <taxon>Batrachia</taxon>
        <taxon>Anura</taxon>
        <taxon>Neobatrachia</taxon>
        <taxon>Hyloidea</taxon>
        <taxon>Leptodactylidae</taxon>
        <taxon>Leiuperinae</taxon>
        <taxon>Engystomops</taxon>
    </lineage>
</organism>
<comment type="caution">
    <text evidence="7">The sequence shown here is derived from an EMBL/GenBank/DDBJ whole genome shotgun (WGS) entry which is preliminary data.</text>
</comment>
<evidence type="ECO:0000256" key="3">
    <source>
        <dbReference type="ARBA" id="ARBA00022833"/>
    </source>
</evidence>
<feature type="compositionally biased region" description="Basic and acidic residues" evidence="5">
    <location>
        <begin position="450"/>
        <end position="463"/>
    </location>
</feature>
<evidence type="ECO:0000313" key="7">
    <source>
        <dbReference type="EMBL" id="KAG8587086.1"/>
    </source>
</evidence>
<dbReference type="GO" id="GO:0008270">
    <property type="term" value="F:zinc ion binding"/>
    <property type="evidence" value="ECO:0007669"/>
    <property type="project" value="UniProtKB-KW"/>
</dbReference>
<name>A0AAV7CRE7_ENGPU</name>
<reference evidence="7" key="1">
    <citation type="thesis" date="2020" institute="ProQuest LLC" country="789 East Eisenhower Parkway, Ann Arbor, MI, USA">
        <title>Comparative Genomics and Chromosome Evolution.</title>
        <authorList>
            <person name="Mudd A.B."/>
        </authorList>
    </citation>
    <scope>NUCLEOTIDE SEQUENCE</scope>
    <source>
        <strain evidence="7">237g6f4</strain>
        <tissue evidence="7">Blood</tissue>
    </source>
</reference>
<dbReference type="PROSITE" id="PS00028">
    <property type="entry name" value="ZINC_FINGER_C2H2_1"/>
    <property type="match status" value="1"/>
</dbReference>
<feature type="compositionally biased region" description="Basic and acidic residues" evidence="5">
    <location>
        <begin position="165"/>
        <end position="180"/>
    </location>
</feature>
<dbReference type="PROSITE" id="PS50157">
    <property type="entry name" value="ZINC_FINGER_C2H2_2"/>
    <property type="match status" value="1"/>
</dbReference>
<dbReference type="PANTHER" id="PTHR37354:SF1">
    <property type="entry name" value="CHROMOSOME ALIGNMENT-MAINTAINING PHOSPHOPROTEIN 1"/>
    <property type="match status" value="1"/>
</dbReference>
<dbReference type="InterPro" id="IPR039330">
    <property type="entry name" value="CAMP"/>
</dbReference>
<evidence type="ECO:0000256" key="4">
    <source>
        <dbReference type="PROSITE-ProRule" id="PRU00042"/>
    </source>
</evidence>
<dbReference type="Gene3D" id="3.30.160.60">
    <property type="entry name" value="Classic Zinc Finger"/>
    <property type="match status" value="1"/>
</dbReference>
<evidence type="ECO:0000256" key="5">
    <source>
        <dbReference type="SAM" id="MobiDB-lite"/>
    </source>
</evidence>
<dbReference type="PANTHER" id="PTHR37354">
    <property type="entry name" value="CHROMOSOME ALIGNMENT-MAINTAINING PHOSPHOPROTEIN 1"/>
    <property type="match status" value="1"/>
</dbReference>
<feature type="region of interest" description="Disordered" evidence="5">
    <location>
        <begin position="614"/>
        <end position="641"/>
    </location>
</feature>
<protein>
    <recommendedName>
        <fullName evidence="6">C2H2-type domain-containing protein</fullName>
    </recommendedName>
</protein>
<gene>
    <name evidence="7" type="ORF">GDO81_005566</name>
</gene>
<feature type="compositionally biased region" description="Basic and acidic residues" evidence="5">
    <location>
        <begin position="95"/>
        <end position="107"/>
    </location>
</feature>
<dbReference type="GO" id="GO:0051315">
    <property type="term" value="P:attachment of mitotic spindle microtubules to kinetochore"/>
    <property type="evidence" value="ECO:0007669"/>
    <property type="project" value="InterPro"/>
</dbReference>
<feature type="compositionally biased region" description="Basic and acidic residues" evidence="5">
    <location>
        <begin position="114"/>
        <end position="132"/>
    </location>
</feature>
<keyword evidence="8" id="KW-1185">Reference proteome</keyword>
<dbReference type="SMART" id="SM00355">
    <property type="entry name" value="ZnF_C2H2"/>
    <property type="match status" value="5"/>
</dbReference>
<feature type="region of interest" description="Disordered" evidence="5">
    <location>
        <begin position="81"/>
        <end position="463"/>
    </location>
</feature>
<feature type="region of interest" description="Disordered" evidence="5">
    <location>
        <begin position="486"/>
        <end position="517"/>
    </location>
</feature>
<dbReference type="EMBL" id="WNYA01000002">
    <property type="protein sequence ID" value="KAG8587086.1"/>
    <property type="molecule type" value="Genomic_DNA"/>
</dbReference>
<feature type="compositionally biased region" description="Basic and acidic residues" evidence="5">
    <location>
        <begin position="325"/>
        <end position="344"/>
    </location>
</feature>
<dbReference type="FunFam" id="3.30.160.60:FF:000446">
    <property type="entry name" value="Zinc finger protein"/>
    <property type="match status" value="1"/>
</dbReference>
<feature type="domain" description="C2H2-type" evidence="6">
    <location>
        <begin position="567"/>
        <end position="590"/>
    </location>
</feature>
<proteinExistence type="predicted"/>
<evidence type="ECO:0000256" key="2">
    <source>
        <dbReference type="ARBA" id="ARBA00022771"/>
    </source>
</evidence>
<evidence type="ECO:0000256" key="1">
    <source>
        <dbReference type="ARBA" id="ARBA00022723"/>
    </source>
</evidence>
<keyword evidence="1" id="KW-0479">Metal-binding</keyword>
<accession>A0AAV7CRE7</accession>
<dbReference type="InterPro" id="IPR036236">
    <property type="entry name" value="Znf_C2H2_sf"/>
</dbReference>
<feature type="compositionally biased region" description="Basic and acidic residues" evidence="5">
    <location>
        <begin position="614"/>
        <end position="625"/>
    </location>
</feature>